<dbReference type="PANTHER" id="PTHR46429:SF1">
    <property type="entry name" value="23S RRNA (GUANOSINE-2'-O-)-METHYLTRANSFERASE RLMB"/>
    <property type="match status" value="1"/>
</dbReference>
<dbReference type="Pfam" id="PF00588">
    <property type="entry name" value="SpoU_methylase"/>
    <property type="match status" value="1"/>
</dbReference>
<evidence type="ECO:0000256" key="2">
    <source>
        <dbReference type="ARBA" id="ARBA00022679"/>
    </source>
</evidence>
<evidence type="ECO:0000313" key="4">
    <source>
        <dbReference type="EMBL" id="EHP29667.1"/>
    </source>
</evidence>
<dbReference type="GO" id="GO:0032259">
    <property type="term" value="P:methylation"/>
    <property type="evidence" value="ECO:0007669"/>
    <property type="project" value="UniProtKB-KW"/>
</dbReference>
<dbReference type="InterPro" id="IPR004441">
    <property type="entry name" value="rRNA_MeTrfase_TrmH"/>
</dbReference>
<keyword evidence="1 4" id="KW-0489">Methyltransferase</keyword>
<dbReference type="PATRIC" id="fig|929558.5.peg.1135"/>
<dbReference type="GO" id="GO:0005829">
    <property type="term" value="C:cytosol"/>
    <property type="evidence" value="ECO:0007669"/>
    <property type="project" value="TreeGrafter"/>
</dbReference>
<dbReference type="GO" id="GO:0003723">
    <property type="term" value="F:RNA binding"/>
    <property type="evidence" value="ECO:0007669"/>
    <property type="project" value="InterPro"/>
</dbReference>
<dbReference type="OrthoDB" id="9808773at2"/>
<sequence length="259" mass="29180">MNYIKIDDINIPELEIYKKLRDNAFTEDNSFIADSPKVVNMLLDSEIEVKSILATKEYYNEFSELINSKKIEKLFLVDKDEMQNIVGHKIHHNCMMHGTRPDETSLEALGDNILMLDAITSTENVGSIARSAAALGVDSYLLPRQSPHPYGRRALRVSMGYVSKLKVHIYEDISQTIQELKKDGYRIYAAEVTPDATLLSQVKSPQKWVLLMGHEGKGISQEVLDICDEVLSIEMAPGVKSFNVSVAASIMMYQLKHTI</sequence>
<protein>
    <submittedName>
        <fullName evidence="4">rRNA methylase</fullName>
    </submittedName>
</protein>
<dbReference type="InterPro" id="IPR029028">
    <property type="entry name" value="Alpha/beta_knot_MTases"/>
</dbReference>
<name>B6BGN7_SULGG</name>
<gene>
    <name evidence="4" type="ORF">SMGD1_1143</name>
</gene>
<evidence type="ECO:0000256" key="1">
    <source>
        <dbReference type="ARBA" id="ARBA00022603"/>
    </source>
</evidence>
<evidence type="ECO:0000313" key="5">
    <source>
        <dbReference type="Proteomes" id="UP000006431"/>
    </source>
</evidence>
<dbReference type="Proteomes" id="UP000006431">
    <property type="component" value="Unassembled WGS sequence"/>
</dbReference>
<keyword evidence="2" id="KW-0808">Transferase</keyword>
<accession>B6BGN7</accession>
<dbReference type="Gene3D" id="3.40.1280.10">
    <property type="match status" value="1"/>
</dbReference>
<dbReference type="InterPro" id="IPR001537">
    <property type="entry name" value="SpoU_MeTrfase"/>
</dbReference>
<proteinExistence type="predicted"/>
<dbReference type="CDD" id="cd18095">
    <property type="entry name" value="SpoU-like_rRNA-MTase"/>
    <property type="match status" value="1"/>
</dbReference>
<dbReference type="RefSeq" id="WP_008335776.1">
    <property type="nucleotide sequence ID" value="NZ_AFRZ01000001.1"/>
</dbReference>
<evidence type="ECO:0000259" key="3">
    <source>
        <dbReference type="Pfam" id="PF00588"/>
    </source>
</evidence>
<feature type="domain" description="tRNA/rRNA methyltransferase SpoU type" evidence="3">
    <location>
        <begin position="113"/>
        <end position="253"/>
    </location>
</feature>
<dbReference type="STRING" id="929558.SMGD1_1143"/>
<dbReference type="SUPFAM" id="SSF75217">
    <property type="entry name" value="alpha/beta knot"/>
    <property type="match status" value="1"/>
</dbReference>
<dbReference type="AlphaFoldDB" id="B6BGN7"/>
<dbReference type="InterPro" id="IPR029026">
    <property type="entry name" value="tRNA_m1G_MTases_N"/>
</dbReference>
<reference evidence="4 5" key="1">
    <citation type="journal article" date="2012" name="Proc. Natl. Acad. Sci. U.S.A.">
        <title>Genome and physiology of a model Epsilonproteobacterium responsible for sulfide detoxification in marine oxygen depletion zones.</title>
        <authorList>
            <person name="Grote J."/>
            <person name="Schott T."/>
            <person name="Bruckner C.G."/>
            <person name="Glockner F.O."/>
            <person name="Jost G."/>
            <person name="Teeling H."/>
            <person name="Labrenz M."/>
            <person name="Jurgens K."/>
        </authorList>
    </citation>
    <scope>NUCLEOTIDE SEQUENCE [LARGE SCALE GENOMIC DNA]</scope>
    <source>
        <strain evidence="4 5">GD1</strain>
    </source>
</reference>
<accession>H1FYX2</accession>
<comment type="caution">
    <text evidence="4">The sequence shown here is derived from an EMBL/GenBank/DDBJ whole genome shotgun (WGS) entry which is preliminary data.</text>
</comment>
<dbReference type="GO" id="GO:0008173">
    <property type="term" value="F:RNA methyltransferase activity"/>
    <property type="evidence" value="ECO:0007669"/>
    <property type="project" value="InterPro"/>
</dbReference>
<dbReference type="HOGENOM" id="CLU_021322_3_3_7"/>
<dbReference type="PANTHER" id="PTHR46429">
    <property type="entry name" value="23S RRNA (GUANOSINE-2'-O-)-METHYLTRANSFERASE RLMB"/>
    <property type="match status" value="1"/>
</dbReference>
<keyword evidence="5" id="KW-1185">Reference proteome</keyword>
<dbReference type="EMBL" id="AFRZ01000001">
    <property type="protein sequence ID" value="EHP29667.1"/>
    <property type="molecule type" value="Genomic_DNA"/>
</dbReference>
<dbReference type="GO" id="GO:0006396">
    <property type="term" value="P:RNA processing"/>
    <property type="evidence" value="ECO:0007669"/>
    <property type="project" value="InterPro"/>
</dbReference>
<dbReference type="eggNOG" id="COG0566">
    <property type="taxonomic scope" value="Bacteria"/>
</dbReference>
<organism evidence="4 5">
    <name type="scientific">Sulfurimonas gotlandica (strain DSM 19862 / JCM 16533 / GD1)</name>
    <dbReference type="NCBI Taxonomy" id="929558"/>
    <lineage>
        <taxon>Bacteria</taxon>
        <taxon>Pseudomonadati</taxon>
        <taxon>Campylobacterota</taxon>
        <taxon>Epsilonproteobacteria</taxon>
        <taxon>Campylobacterales</taxon>
        <taxon>Sulfurimonadaceae</taxon>
        <taxon>Sulfurimonas</taxon>
    </lineage>
</organism>